<organism evidence="2 3">
    <name type="scientific">Asanoa ferruginea</name>
    <dbReference type="NCBI Taxonomy" id="53367"/>
    <lineage>
        <taxon>Bacteria</taxon>
        <taxon>Bacillati</taxon>
        <taxon>Actinomycetota</taxon>
        <taxon>Actinomycetes</taxon>
        <taxon>Micromonosporales</taxon>
        <taxon>Micromonosporaceae</taxon>
        <taxon>Asanoa</taxon>
    </lineage>
</organism>
<dbReference type="Proteomes" id="UP000256913">
    <property type="component" value="Unassembled WGS sequence"/>
</dbReference>
<evidence type="ECO:0000313" key="2">
    <source>
        <dbReference type="EMBL" id="REG01126.1"/>
    </source>
</evidence>
<protein>
    <submittedName>
        <fullName evidence="2">Uncharacterized protein</fullName>
    </submittedName>
</protein>
<dbReference type="AlphaFoldDB" id="A0A3D9ZV81"/>
<accession>A0A3D9ZV81</accession>
<proteinExistence type="predicted"/>
<feature type="transmembrane region" description="Helical" evidence="1">
    <location>
        <begin position="117"/>
        <end position="137"/>
    </location>
</feature>
<comment type="caution">
    <text evidence="2">The sequence shown here is derived from an EMBL/GenBank/DDBJ whole genome shotgun (WGS) entry which is preliminary data.</text>
</comment>
<dbReference type="RefSeq" id="WP_116073160.1">
    <property type="nucleotide sequence ID" value="NZ_BONB01000008.1"/>
</dbReference>
<sequence length="184" mass="20006">MSEDTALGQESALAEFNALRAEIMGRQTNTQQLLSIQLTVSGAVFSLALSSPGRSAVLLILPLITFMLAGRHVAHSYACLSIATYIRSELSPRVEGGLGWEEWLRSHRAIPRRHHPFNPLFISFPGISILATLGSLPHLASLTPSLASSLYWLGWLAGAALTVLSARLVQKVRHDSFLWLGPTP</sequence>
<dbReference type="OrthoDB" id="3377763at2"/>
<dbReference type="EMBL" id="QUMQ01000001">
    <property type="protein sequence ID" value="REG01126.1"/>
    <property type="molecule type" value="Genomic_DNA"/>
</dbReference>
<reference evidence="2 3" key="1">
    <citation type="submission" date="2018-08" db="EMBL/GenBank/DDBJ databases">
        <title>Sequencing the genomes of 1000 actinobacteria strains.</title>
        <authorList>
            <person name="Klenk H.-P."/>
        </authorList>
    </citation>
    <scope>NUCLEOTIDE SEQUENCE [LARGE SCALE GENOMIC DNA]</scope>
    <source>
        <strain evidence="2 3">DSM 44099</strain>
    </source>
</reference>
<feature type="transmembrane region" description="Helical" evidence="1">
    <location>
        <begin position="149"/>
        <end position="169"/>
    </location>
</feature>
<evidence type="ECO:0000313" key="3">
    <source>
        <dbReference type="Proteomes" id="UP000256913"/>
    </source>
</evidence>
<keyword evidence="1" id="KW-0812">Transmembrane</keyword>
<keyword evidence="1" id="KW-1133">Transmembrane helix</keyword>
<gene>
    <name evidence="2" type="ORF">DFJ67_7203</name>
</gene>
<name>A0A3D9ZV81_9ACTN</name>
<keyword evidence="3" id="KW-1185">Reference proteome</keyword>
<keyword evidence="1" id="KW-0472">Membrane</keyword>
<evidence type="ECO:0000256" key="1">
    <source>
        <dbReference type="SAM" id="Phobius"/>
    </source>
</evidence>